<feature type="compositionally biased region" description="Low complexity" evidence="1">
    <location>
        <begin position="1"/>
        <end position="11"/>
    </location>
</feature>
<dbReference type="Proteomes" id="UP000751190">
    <property type="component" value="Unassembled WGS sequence"/>
</dbReference>
<protein>
    <submittedName>
        <fullName evidence="2">Uncharacterized protein</fullName>
    </submittedName>
</protein>
<feature type="compositionally biased region" description="Basic and acidic residues" evidence="1">
    <location>
        <begin position="160"/>
        <end position="176"/>
    </location>
</feature>
<evidence type="ECO:0000313" key="3">
    <source>
        <dbReference type="Proteomes" id="UP000751190"/>
    </source>
</evidence>
<accession>A0A8J5XTR2</accession>
<dbReference type="AlphaFoldDB" id="A0A8J5XTR2"/>
<evidence type="ECO:0000256" key="1">
    <source>
        <dbReference type="SAM" id="MobiDB-lite"/>
    </source>
</evidence>
<feature type="compositionally biased region" description="Basic and acidic residues" evidence="1">
    <location>
        <begin position="94"/>
        <end position="110"/>
    </location>
</feature>
<organism evidence="2 3">
    <name type="scientific">Diacronema lutheri</name>
    <name type="common">Unicellular marine alga</name>
    <name type="synonym">Monochrysis lutheri</name>
    <dbReference type="NCBI Taxonomy" id="2081491"/>
    <lineage>
        <taxon>Eukaryota</taxon>
        <taxon>Haptista</taxon>
        <taxon>Haptophyta</taxon>
        <taxon>Pavlovophyceae</taxon>
        <taxon>Pavlovales</taxon>
        <taxon>Pavlovaceae</taxon>
        <taxon>Diacronema</taxon>
    </lineage>
</organism>
<feature type="region of interest" description="Disordered" evidence="1">
    <location>
        <begin position="1"/>
        <end position="128"/>
    </location>
</feature>
<dbReference type="EMBL" id="JAGTXO010000008">
    <property type="protein sequence ID" value="KAG8466384.1"/>
    <property type="molecule type" value="Genomic_DNA"/>
</dbReference>
<feature type="compositionally biased region" description="Low complexity" evidence="1">
    <location>
        <begin position="117"/>
        <end position="128"/>
    </location>
</feature>
<sequence length="430" mass="42776">MTAQARAARAGPGAGGAGAGGSGSGAGAGGSVSGTGAGDSGAGGSGAGGSGAGNGGAGGNDDGAREGAEDDGATSGASGKRPISTRQSALIADLPRDPFATDRNWLKDVSRPSSQGARDATARRAASRPTVEYAERLLAERTVGAAHAQRHRAALAPPRPEPRAHLDGRPHARRASEEVFEAAHEASLDGRVAARYCGARLAEDERRAIARRRGPELPLAVLAAEAAHIAQVRTLPGGDARVLHMLTPAQLLALGAAGATEAAGAMEMADAEAPAAGTDALAGALGAADAAGTPARALVPLVMSQLGAALLVLHVTADGALARANGFVTTRAAHLTTGEPRRAHARAHGALRRAATLLAPSVAVCVRRAPQPTRASNSRVATLLCLERVAAAADTDGGVATVAALATARGIDDALHAPPRPPRPTRCARR</sequence>
<reference evidence="2" key="1">
    <citation type="submission" date="2021-05" db="EMBL/GenBank/DDBJ databases">
        <title>The genome of the haptophyte Pavlova lutheri (Diacronema luteri, Pavlovales) - a model for lipid biosynthesis in eukaryotic algae.</title>
        <authorList>
            <person name="Hulatt C.J."/>
            <person name="Posewitz M.C."/>
        </authorList>
    </citation>
    <scope>NUCLEOTIDE SEQUENCE</scope>
    <source>
        <strain evidence="2">NIVA-4/92</strain>
    </source>
</reference>
<keyword evidence="3" id="KW-1185">Reference proteome</keyword>
<evidence type="ECO:0000313" key="2">
    <source>
        <dbReference type="EMBL" id="KAG8466384.1"/>
    </source>
</evidence>
<feature type="compositionally biased region" description="Gly residues" evidence="1">
    <location>
        <begin position="12"/>
        <end position="61"/>
    </location>
</feature>
<gene>
    <name evidence="2" type="ORF">KFE25_002140</name>
</gene>
<proteinExistence type="predicted"/>
<name>A0A8J5XTR2_DIALT</name>
<feature type="region of interest" description="Disordered" evidence="1">
    <location>
        <begin position="144"/>
        <end position="176"/>
    </location>
</feature>
<comment type="caution">
    <text evidence="2">The sequence shown here is derived from an EMBL/GenBank/DDBJ whole genome shotgun (WGS) entry which is preliminary data.</text>
</comment>